<evidence type="ECO:0000256" key="1">
    <source>
        <dbReference type="ARBA" id="ARBA00023002"/>
    </source>
</evidence>
<dbReference type="PANTHER" id="PTHR30466:SF1">
    <property type="entry name" value="FMN REDUCTASE (NADH) RUTF"/>
    <property type="match status" value="1"/>
</dbReference>
<keyword evidence="4" id="KW-1185">Reference proteome</keyword>
<dbReference type="Gene3D" id="3.20.20.70">
    <property type="entry name" value="Aldolase class I"/>
    <property type="match status" value="1"/>
</dbReference>
<reference evidence="3 4" key="1">
    <citation type="submission" date="2023-03" db="EMBL/GenBank/DDBJ databases">
        <title>Isolation and description of six Streptomyces strains from soil environments, able to metabolize different microbial glucans.</title>
        <authorList>
            <person name="Widen T."/>
            <person name="Larsbrink J."/>
        </authorList>
    </citation>
    <scope>NUCLEOTIDE SEQUENCE [LARGE SCALE GENOMIC DNA]</scope>
    <source>
        <strain evidence="3 4">Alt2</strain>
    </source>
</reference>
<dbReference type="SUPFAM" id="SSF51569">
    <property type="entry name" value="Aldolase"/>
    <property type="match status" value="1"/>
</dbReference>
<dbReference type="InterPro" id="IPR013785">
    <property type="entry name" value="Aldolase_TIM"/>
</dbReference>
<evidence type="ECO:0000313" key="3">
    <source>
        <dbReference type="EMBL" id="WLQ55146.1"/>
    </source>
</evidence>
<dbReference type="Gene3D" id="2.30.110.10">
    <property type="entry name" value="Electron Transport, Fmn-binding Protein, Chain A"/>
    <property type="match status" value="1"/>
</dbReference>
<dbReference type="InterPro" id="IPR012349">
    <property type="entry name" value="Split_barrel_FMN-bd"/>
</dbReference>
<protein>
    <submittedName>
        <fullName evidence="3">Flavin reductase</fullName>
    </submittedName>
</protein>
<name>A0ABY9IIU7_9ACTN</name>
<dbReference type="Pfam" id="PF01613">
    <property type="entry name" value="Flavin_Reduct"/>
    <property type="match status" value="1"/>
</dbReference>
<dbReference type="InterPro" id="IPR002563">
    <property type="entry name" value="Flavin_Rdtase-like_dom"/>
</dbReference>
<dbReference type="Proteomes" id="UP001235744">
    <property type="component" value="Chromosome"/>
</dbReference>
<proteinExistence type="predicted"/>
<keyword evidence="1" id="KW-0560">Oxidoreductase</keyword>
<dbReference type="SMART" id="SM00903">
    <property type="entry name" value="Flavin_Reduct"/>
    <property type="match status" value="1"/>
</dbReference>
<dbReference type="InterPro" id="IPR050268">
    <property type="entry name" value="NADH-dep_flavin_reductase"/>
</dbReference>
<sequence>MRAAVDESTFRQTLARWPSGVAIVTTEGALGRHGMTASSFCSLSLDPPLVLVCMDRRIRSHQLIEEHGVFAVSVLGRDHIDLGRRFAGMEPGVKDRFEDAGWETRVTGSPVLTDAAAWVDCKVRHAYPGGDHTIFVGEVVDARVPRLVSPLLFHSRAWGQIADPLPDAVTVADVGSAVQLALRASPRRPTARLLDALSRAGVRVRLPAGQAVGARDAEDCALPVSVLVPGPDAAAAAAASGVTAVEFTVAERPGAPGIRLADVPALLSAAAGSVTVVGRIPDALNPSRAPRVLDLVAALRSAGCDEIALEEAADTGGEASPDQSSPLHLRLLLQDAVQLAGGIPLRLCLRDDHGLGLVNALTAMKSGVRHFDTALAGCDGTLDTERLLLLCSRMGVGVPVESGPLAECRTELNRLVRRGRPRRPA</sequence>
<gene>
    <name evidence="3" type="ORF">P8A19_06695</name>
</gene>
<organism evidence="3 4">
    <name type="scientific">Streptomyces poriferorum</name>
    <dbReference type="NCBI Taxonomy" id="2798799"/>
    <lineage>
        <taxon>Bacteria</taxon>
        <taxon>Bacillati</taxon>
        <taxon>Actinomycetota</taxon>
        <taxon>Actinomycetes</taxon>
        <taxon>Kitasatosporales</taxon>
        <taxon>Streptomycetaceae</taxon>
        <taxon>Streptomyces</taxon>
    </lineage>
</organism>
<dbReference type="EMBL" id="CP120988">
    <property type="protein sequence ID" value="WLQ55146.1"/>
    <property type="molecule type" value="Genomic_DNA"/>
</dbReference>
<dbReference type="RefSeq" id="WP_236063966.1">
    <property type="nucleotide sequence ID" value="NZ_CP120988.1"/>
</dbReference>
<dbReference type="PANTHER" id="PTHR30466">
    <property type="entry name" value="FLAVIN REDUCTASE"/>
    <property type="match status" value="1"/>
</dbReference>
<evidence type="ECO:0000259" key="2">
    <source>
        <dbReference type="SMART" id="SM00903"/>
    </source>
</evidence>
<feature type="domain" description="Flavin reductase like" evidence="2">
    <location>
        <begin position="14"/>
        <end position="160"/>
    </location>
</feature>
<accession>A0ABY9IIU7</accession>
<dbReference type="SUPFAM" id="SSF50475">
    <property type="entry name" value="FMN-binding split barrel"/>
    <property type="match status" value="1"/>
</dbReference>
<evidence type="ECO:0000313" key="4">
    <source>
        <dbReference type="Proteomes" id="UP001235744"/>
    </source>
</evidence>